<reference evidence="2 3" key="1">
    <citation type="submission" date="2018-06" db="EMBL/GenBank/DDBJ databases">
        <title>Draft sequence of Acidithiobacillus ferrooxidans CCM 4253.</title>
        <authorList>
            <person name="Moya-Beltran A."/>
            <person name="Castro M."/>
            <person name="Covarrubias P.C."/>
            <person name="Issotta F."/>
            <person name="Janiczek O."/>
            <person name="Mandl M."/>
            <person name="Kucera J."/>
            <person name="Quatrini R."/>
        </authorList>
    </citation>
    <scope>NUCLEOTIDE SEQUENCE [LARGE SCALE GENOMIC DNA]</scope>
    <source>
        <strain evidence="2 3">CCM 4253</strain>
    </source>
</reference>
<organism evidence="2 3">
    <name type="scientific">Acidithiobacillus ferrooxidans</name>
    <name type="common">Thiobacillus ferrooxidans</name>
    <dbReference type="NCBI Taxonomy" id="920"/>
    <lineage>
        <taxon>Bacteria</taxon>
        <taxon>Pseudomonadati</taxon>
        <taxon>Pseudomonadota</taxon>
        <taxon>Acidithiobacillia</taxon>
        <taxon>Acidithiobacillales</taxon>
        <taxon>Acidithiobacillaceae</taxon>
        <taxon>Acidithiobacillus</taxon>
    </lineage>
</organism>
<gene>
    <name evidence="2" type="ORF">DN052_00200</name>
</gene>
<sequence length="72" mass="7616">MLIKDEQEKTVTIHLSAHEAGAISTEIIENSAKAGNAALALAKLLQEQGYGPSAKGKPRYEWAGPDDLLTPG</sequence>
<feature type="region of interest" description="Disordered" evidence="1">
    <location>
        <begin position="50"/>
        <end position="72"/>
    </location>
</feature>
<evidence type="ECO:0000313" key="3">
    <source>
        <dbReference type="Proteomes" id="UP000248886"/>
    </source>
</evidence>
<dbReference type="GeneID" id="65281011"/>
<name>A0A2W1KIG1_ACIFR</name>
<dbReference type="EMBL" id="QKQP01000001">
    <property type="protein sequence ID" value="PZD81544.1"/>
    <property type="molecule type" value="Genomic_DNA"/>
</dbReference>
<accession>A0A2W1KIG1</accession>
<dbReference type="OrthoDB" id="9905655at2"/>
<dbReference type="AlphaFoldDB" id="A0A2W1KIG1"/>
<proteinExistence type="predicted"/>
<dbReference type="Proteomes" id="UP000248886">
    <property type="component" value="Unassembled WGS sequence"/>
</dbReference>
<evidence type="ECO:0000256" key="1">
    <source>
        <dbReference type="SAM" id="MobiDB-lite"/>
    </source>
</evidence>
<dbReference type="RefSeq" id="WP_009565880.1">
    <property type="nucleotide sequence ID" value="NZ_AP025160.1"/>
</dbReference>
<comment type="caution">
    <text evidence="2">The sequence shown here is derived from an EMBL/GenBank/DDBJ whole genome shotgun (WGS) entry which is preliminary data.</text>
</comment>
<evidence type="ECO:0000313" key="2">
    <source>
        <dbReference type="EMBL" id="PZD81544.1"/>
    </source>
</evidence>
<protein>
    <submittedName>
        <fullName evidence="2">Uncharacterized protein</fullName>
    </submittedName>
</protein>